<keyword evidence="2" id="KW-0472">Membrane</keyword>
<feature type="compositionally biased region" description="Pro residues" evidence="1">
    <location>
        <begin position="156"/>
        <end position="165"/>
    </location>
</feature>
<evidence type="ECO:0000313" key="5">
    <source>
        <dbReference type="Proteomes" id="UP000076154"/>
    </source>
</evidence>
<organism evidence="4 5">
    <name type="scientific">Hypsizygus marmoreus</name>
    <name type="common">White beech mushroom</name>
    <name type="synonym">Agaricus marmoreus</name>
    <dbReference type="NCBI Taxonomy" id="39966"/>
    <lineage>
        <taxon>Eukaryota</taxon>
        <taxon>Fungi</taxon>
        <taxon>Dikarya</taxon>
        <taxon>Basidiomycota</taxon>
        <taxon>Agaricomycotina</taxon>
        <taxon>Agaricomycetes</taxon>
        <taxon>Agaricomycetidae</taxon>
        <taxon>Agaricales</taxon>
        <taxon>Tricholomatineae</taxon>
        <taxon>Lyophyllaceae</taxon>
        <taxon>Hypsizygus</taxon>
    </lineage>
</organism>
<feature type="compositionally biased region" description="Low complexity" evidence="1">
    <location>
        <begin position="23"/>
        <end position="33"/>
    </location>
</feature>
<dbReference type="Proteomes" id="UP000076154">
    <property type="component" value="Unassembled WGS sequence"/>
</dbReference>
<gene>
    <name evidence="4" type="ORF">Hypma_012760</name>
</gene>
<keyword evidence="2" id="KW-1133">Transmembrane helix</keyword>
<evidence type="ECO:0000313" key="4">
    <source>
        <dbReference type="EMBL" id="RDB20130.1"/>
    </source>
</evidence>
<evidence type="ECO:0000256" key="2">
    <source>
        <dbReference type="SAM" id="Phobius"/>
    </source>
</evidence>
<keyword evidence="5" id="KW-1185">Reference proteome</keyword>
<evidence type="ECO:0000256" key="3">
    <source>
        <dbReference type="SAM" id="SignalP"/>
    </source>
</evidence>
<comment type="caution">
    <text evidence="4">The sequence shown here is derived from an EMBL/GenBank/DDBJ whole genome shotgun (WGS) entry which is preliminary data.</text>
</comment>
<keyword evidence="3" id="KW-0732">Signal</keyword>
<sequence length="217" mass="24548">MRLTWTLILMFHFIPHILAPPTSTTPTHSPTLTRHITSVSPTHPYTYRPPIIHPTRTHIPFGGTEHRPPGPTRTRGPDGPHRRPAHGQTPIVIFFEVLCGVLAVALFFGALRFCRSYRKTPRRDRILNVINRHRLQLELEELQRRPPTRRFSLQEPAPPYLPRPPSYDGSLPVQQNGGIHYAEIPSSSPPDSPIIPRRSLQGADTLASPPDNVLLNR</sequence>
<feature type="transmembrane region" description="Helical" evidence="2">
    <location>
        <begin position="91"/>
        <end position="113"/>
    </location>
</feature>
<name>A0A369JG12_HYPMA</name>
<dbReference type="EMBL" id="LUEZ02000071">
    <property type="protein sequence ID" value="RDB20130.1"/>
    <property type="molecule type" value="Genomic_DNA"/>
</dbReference>
<evidence type="ECO:0000256" key="1">
    <source>
        <dbReference type="SAM" id="MobiDB-lite"/>
    </source>
</evidence>
<feature type="region of interest" description="Disordered" evidence="1">
    <location>
        <begin position="146"/>
        <end position="217"/>
    </location>
</feature>
<accession>A0A369JG12</accession>
<dbReference type="AlphaFoldDB" id="A0A369JG12"/>
<dbReference type="InParanoid" id="A0A369JG12"/>
<proteinExistence type="predicted"/>
<reference evidence="4" key="1">
    <citation type="submission" date="2018-04" db="EMBL/GenBank/DDBJ databases">
        <title>Whole genome sequencing of Hypsizygus marmoreus.</title>
        <authorList>
            <person name="Choi I.-G."/>
            <person name="Min B."/>
            <person name="Kim J.-G."/>
            <person name="Kim S."/>
            <person name="Oh Y.-L."/>
            <person name="Kong W.-S."/>
            <person name="Park H."/>
            <person name="Jeong J."/>
            <person name="Song E.-S."/>
        </authorList>
    </citation>
    <scope>NUCLEOTIDE SEQUENCE [LARGE SCALE GENOMIC DNA]</scope>
    <source>
        <strain evidence="4">51987-8</strain>
    </source>
</reference>
<feature type="chain" id="PRO_5016851971" evidence="3">
    <location>
        <begin position="20"/>
        <end position="217"/>
    </location>
</feature>
<feature type="signal peptide" evidence="3">
    <location>
        <begin position="1"/>
        <end position="19"/>
    </location>
</feature>
<dbReference type="OrthoDB" id="3066970at2759"/>
<keyword evidence="2" id="KW-0812">Transmembrane</keyword>
<feature type="compositionally biased region" description="Polar residues" evidence="1">
    <location>
        <begin position="34"/>
        <end position="43"/>
    </location>
</feature>
<feature type="region of interest" description="Disordered" evidence="1">
    <location>
        <begin position="23"/>
        <end position="85"/>
    </location>
</feature>
<feature type="compositionally biased region" description="Low complexity" evidence="1">
    <location>
        <begin position="48"/>
        <end position="63"/>
    </location>
</feature>
<protein>
    <submittedName>
        <fullName evidence="4">Uncharacterized protein</fullName>
    </submittedName>
</protein>